<evidence type="ECO:0000313" key="1">
    <source>
        <dbReference type="EMBL" id="KAJ6990533.1"/>
    </source>
</evidence>
<reference evidence="1" key="1">
    <citation type="journal article" date="2023" name="Mol. Ecol. Resour.">
        <title>Chromosome-level genome assembly of a triploid poplar Populus alba 'Berolinensis'.</title>
        <authorList>
            <person name="Chen S."/>
            <person name="Yu Y."/>
            <person name="Wang X."/>
            <person name="Wang S."/>
            <person name="Zhang T."/>
            <person name="Zhou Y."/>
            <person name="He R."/>
            <person name="Meng N."/>
            <person name="Wang Y."/>
            <person name="Liu W."/>
            <person name="Liu Z."/>
            <person name="Liu J."/>
            <person name="Guo Q."/>
            <person name="Huang H."/>
            <person name="Sederoff R.R."/>
            <person name="Wang G."/>
            <person name="Qu G."/>
            <person name="Chen S."/>
        </authorList>
    </citation>
    <scope>NUCLEOTIDE SEQUENCE</scope>
    <source>
        <strain evidence="1">SC-2020</strain>
    </source>
</reference>
<name>A0AAD6QHM2_9ROSI</name>
<evidence type="ECO:0000313" key="2">
    <source>
        <dbReference type="EMBL" id="KAJ6990628.1"/>
    </source>
</evidence>
<dbReference type="Proteomes" id="UP001164929">
    <property type="component" value="Chromosome 7"/>
</dbReference>
<proteinExistence type="predicted"/>
<accession>A0AAD6QHM2</accession>
<evidence type="ECO:0000313" key="3">
    <source>
        <dbReference type="Proteomes" id="UP001164929"/>
    </source>
</evidence>
<organism evidence="1 3">
    <name type="scientific">Populus alba x Populus x berolinensis</name>
    <dbReference type="NCBI Taxonomy" id="444605"/>
    <lineage>
        <taxon>Eukaryota</taxon>
        <taxon>Viridiplantae</taxon>
        <taxon>Streptophyta</taxon>
        <taxon>Embryophyta</taxon>
        <taxon>Tracheophyta</taxon>
        <taxon>Spermatophyta</taxon>
        <taxon>Magnoliopsida</taxon>
        <taxon>eudicotyledons</taxon>
        <taxon>Gunneridae</taxon>
        <taxon>Pentapetalae</taxon>
        <taxon>rosids</taxon>
        <taxon>fabids</taxon>
        <taxon>Malpighiales</taxon>
        <taxon>Salicaceae</taxon>
        <taxon>Saliceae</taxon>
        <taxon>Populus</taxon>
    </lineage>
</organism>
<gene>
    <name evidence="1" type="ORF">NC653_018943</name>
    <name evidence="2" type="ORF">NC653_019020</name>
</gene>
<keyword evidence="3" id="KW-1185">Reference proteome</keyword>
<dbReference type="AlphaFoldDB" id="A0AAD6QHM2"/>
<sequence length="66" mass="7159">MLLEGGASTAAVRRSYCWTERSCWSAAHSAASLTEKRILLPVHGGTRAADEAGHVARSYWNLLLMA</sequence>
<comment type="caution">
    <text evidence="1">The sequence shown here is derived from an EMBL/GenBank/DDBJ whole genome shotgun (WGS) entry which is preliminary data.</text>
</comment>
<dbReference type="EMBL" id="JAQIZT010000007">
    <property type="protein sequence ID" value="KAJ6990628.1"/>
    <property type="molecule type" value="Genomic_DNA"/>
</dbReference>
<dbReference type="EMBL" id="JAQIZT010000007">
    <property type="protein sequence ID" value="KAJ6990533.1"/>
    <property type="molecule type" value="Genomic_DNA"/>
</dbReference>
<protein>
    <submittedName>
        <fullName evidence="1">Uncharacterized protein</fullName>
    </submittedName>
</protein>